<evidence type="ECO:0000259" key="9">
    <source>
        <dbReference type="Pfam" id="PF13649"/>
    </source>
</evidence>
<sequence>MAVAREIIASFQSNPSATKVKTAFLATEDASMVKAFRDAFGAEVQITNGGPLTRDLSQVLNTKKEEYDAIILCNVLDDWNLIKRRHHLGDLLKNVLTALKKSGTLVIREDMSRHPITTIPDLTKFFDVFVAQDSEGNGLTFDFYTTKQVEDSLYSKQDHLDLYWILTRAPEIVVYEEKLATFRDFLDKTQYTEDNVRSYEWIFGENFISPGGLDENRKFLQRYGTIKPGAKMLDIGVGIGGGARQAAKEFGLHVLGVDLSTNMIVHAFERNQRDQDCRVKYQISDILVYDFPENEFDYVFSRDAIHHIPDQDLLFAKIYTKGSKLMSDDIKPSKLLKPGGQIVISRYSKGYGKLSPKFLDYVSRRHYNLHNLEEFEGFAKKAGFVNIKMENITPRFKEILLEEREYTIKNKNDFVGRFSEELYNHHLEGWEDKLGYIAEDNHNWHLIYAEKPKSK</sequence>
<dbReference type="Proteomes" id="UP000887578">
    <property type="component" value="Unplaced"/>
</dbReference>
<dbReference type="InterPro" id="IPR041698">
    <property type="entry name" value="Methyltransf_25"/>
</dbReference>
<keyword evidence="4" id="KW-0808">Transferase</keyword>
<comment type="catalytic activity">
    <reaction evidence="8">
        <text>N-methylethanolamine phosphate + S-adenosyl-L-methionine = N,N-dimethylethanolamine phosphate + S-adenosyl-L-homocysteine + H(+)</text>
        <dbReference type="Rhea" id="RHEA:25321"/>
        <dbReference type="ChEBI" id="CHEBI:15378"/>
        <dbReference type="ChEBI" id="CHEBI:57781"/>
        <dbReference type="ChEBI" id="CHEBI:57856"/>
        <dbReference type="ChEBI" id="CHEBI:58641"/>
        <dbReference type="ChEBI" id="CHEBI:59789"/>
        <dbReference type="EC" id="2.1.1.103"/>
    </reaction>
    <physiologicalReaction direction="left-to-right" evidence="8">
        <dbReference type="Rhea" id="RHEA:25322"/>
    </physiologicalReaction>
</comment>
<evidence type="ECO:0000256" key="7">
    <source>
        <dbReference type="ARBA" id="ARBA00047622"/>
    </source>
</evidence>
<keyword evidence="11" id="KW-1185">Reference proteome</keyword>
<comment type="catalytic activity">
    <reaction evidence="7">
        <text>phosphoethanolamine + S-adenosyl-L-methionine = N-methylethanolamine phosphate + S-adenosyl-L-homocysteine + H(+)</text>
        <dbReference type="Rhea" id="RHEA:20365"/>
        <dbReference type="ChEBI" id="CHEBI:15378"/>
        <dbReference type="ChEBI" id="CHEBI:57781"/>
        <dbReference type="ChEBI" id="CHEBI:57856"/>
        <dbReference type="ChEBI" id="CHEBI:58190"/>
        <dbReference type="ChEBI" id="CHEBI:59789"/>
        <dbReference type="EC" id="2.1.1.103"/>
    </reaction>
    <physiologicalReaction direction="left-to-right" evidence="7">
        <dbReference type="Rhea" id="RHEA:20366"/>
    </physiologicalReaction>
</comment>
<comment type="catalytic activity">
    <reaction evidence="6">
        <text>N,N-dimethylethanolamine phosphate + S-adenosyl-L-methionine = phosphocholine + S-adenosyl-L-homocysteine + H(+)</text>
        <dbReference type="Rhea" id="RHEA:25325"/>
        <dbReference type="ChEBI" id="CHEBI:15378"/>
        <dbReference type="ChEBI" id="CHEBI:57856"/>
        <dbReference type="ChEBI" id="CHEBI:58641"/>
        <dbReference type="ChEBI" id="CHEBI:59789"/>
        <dbReference type="ChEBI" id="CHEBI:295975"/>
        <dbReference type="EC" id="2.1.1.103"/>
    </reaction>
    <physiologicalReaction direction="left-to-right" evidence="6">
        <dbReference type="Rhea" id="RHEA:25326"/>
    </physiologicalReaction>
</comment>
<evidence type="ECO:0000256" key="5">
    <source>
        <dbReference type="ARBA" id="ARBA00035674"/>
    </source>
</evidence>
<comment type="pathway">
    <text evidence="1">Phospholipid metabolism; phosphatidylcholine biosynthesis.</text>
</comment>
<reference evidence="12" key="1">
    <citation type="submission" date="2022-11" db="UniProtKB">
        <authorList>
            <consortium name="WormBaseParasite"/>
        </authorList>
    </citation>
    <scope>IDENTIFICATION</scope>
</reference>
<dbReference type="Pfam" id="PF13649">
    <property type="entry name" value="Methyltransf_25"/>
    <property type="match status" value="1"/>
</dbReference>
<evidence type="ECO:0000259" key="10">
    <source>
        <dbReference type="Pfam" id="PF17987"/>
    </source>
</evidence>
<dbReference type="CDD" id="cd02440">
    <property type="entry name" value="AdoMet_MTases"/>
    <property type="match status" value="1"/>
</dbReference>
<dbReference type="EC" id="2.1.1.103" evidence="5"/>
<protein>
    <recommendedName>
        <fullName evidence="5">phosphoethanolamine N-methyltransferase</fullName>
        <ecNumber evidence="5">2.1.1.103</ecNumber>
    </recommendedName>
</protein>
<evidence type="ECO:0000313" key="11">
    <source>
        <dbReference type="Proteomes" id="UP000887578"/>
    </source>
</evidence>
<evidence type="ECO:0000313" key="12">
    <source>
        <dbReference type="WBParaSite" id="PDA_v2.g43.t1"/>
    </source>
</evidence>
<dbReference type="Pfam" id="PF17987">
    <property type="entry name" value="PMT2_N"/>
    <property type="match status" value="1"/>
</dbReference>
<keyword evidence="3" id="KW-0489">Methyltransferase</keyword>
<dbReference type="Gene3D" id="3.40.50.150">
    <property type="entry name" value="Vaccinia Virus protein VP39"/>
    <property type="match status" value="1"/>
</dbReference>
<name>A0A914QRT6_9BILA</name>
<comment type="pathway">
    <text evidence="2">Lipid metabolism.</text>
</comment>
<evidence type="ECO:0000256" key="3">
    <source>
        <dbReference type="ARBA" id="ARBA00022603"/>
    </source>
</evidence>
<accession>A0A914QRT6</accession>
<dbReference type="WBParaSite" id="PDA_v2.g43.t1">
    <property type="protein sequence ID" value="PDA_v2.g43.t1"/>
    <property type="gene ID" value="PDA_v2.g43"/>
</dbReference>
<dbReference type="AlphaFoldDB" id="A0A914QRT6"/>
<dbReference type="InterPro" id="IPR040516">
    <property type="entry name" value="PMT2_N"/>
</dbReference>
<evidence type="ECO:0000256" key="8">
    <source>
        <dbReference type="ARBA" id="ARBA00047841"/>
    </source>
</evidence>
<dbReference type="GO" id="GO:0000234">
    <property type="term" value="F:phosphoethanolamine N-methyltransferase activity"/>
    <property type="evidence" value="ECO:0007669"/>
    <property type="project" value="UniProtKB-EC"/>
</dbReference>
<evidence type="ECO:0000256" key="1">
    <source>
        <dbReference type="ARBA" id="ARBA00004969"/>
    </source>
</evidence>
<dbReference type="PANTHER" id="PTHR44307">
    <property type="entry name" value="PHOSPHOETHANOLAMINE METHYLTRANSFERASE"/>
    <property type="match status" value="1"/>
</dbReference>
<dbReference type="InterPro" id="IPR029063">
    <property type="entry name" value="SAM-dependent_MTases_sf"/>
</dbReference>
<feature type="domain" description="Phosphoethanolamine N-methyltransferase 2 N-terminal" evidence="10">
    <location>
        <begin position="65"/>
        <end position="168"/>
    </location>
</feature>
<dbReference type="SUPFAM" id="SSF53335">
    <property type="entry name" value="S-adenosyl-L-methionine-dependent methyltransferases"/>
    <property type="match status" value="2"/>
</dbReference>
<evidence type="ECO:0000256" key="4">
    <source>
        <dbReference type="ARBA" id="ARBA00022679"/>
    </source>
</evidence>
<proteinExistence type="predicted"/>
<dbReference type="PANTHER" id="PTHR44307:SF2">
    <property type="entry name" value="PHOSPHOETHANOLAMINE METHYLTRANSFERASE ISOFORM X1"/>
    <property type="match status" value="1"/>
</dbReference>
<feature type="domain" description="Methyltransferase" evidence="9">
    <location>
        <begin position="233"/>
        <end position="318"/>
    </location>
</feature>
<dbReference type="GO" id="GO:0032259">
    <property type="term" value="P:methylation"/>
    <property type="evidence" value="ECO:0007669"/>
    <property type="project" value="UniProtKB-KW"/>
</dbReference>
<evidence type="ECO:0000256" key="2">
    <source>
        <dbReference type="ARBA" id="ARBA00005189"/>
    </source>
</evidence>
<organism evidence="11 12">
    <name type="scientific">Panagrolaimus davidi</name>
    <dbReference type="NCBI Taxonomy" id="227884"/>
    <lineage>
        <taxon>Eukaryota</taxon>
        <taxon>Metazoa</taxon>
        <taxon>Ecdysozoa</taxon>
        <taxon>Nematoda</taxon>
        <taxon>Chromadorea</taxon>
        <taxon>Rhabditida</taxon>
        <taxon>Tylenchina</taxon>
        <taxon>Panagrolaimomorpha</taxon>
        <taxon>Panagrolaimoidea</taxon>
        <taxon>Panagrolaimidae</taxon>
        <taxon>Panagrolaimus</taxon>
    </lineage>
</organism>
<evidence type="ECO:0000256" key="6">
    <source>
        <dbReference type="ARBA" id="ARBA00047619"/>
    </source>
</evidence>